<evidence type="ECO:0000313" key="1">
    <source>
        <dbReference type="EMBL" id="KAL0468256.1"/>
    </source>
</evidence>
<protein>
    <submittedName>
        <fullName evidence="1">Uncharacterized protein</fullName>
    </submittedName>
</protein>
<gene>
    <name evidence="1" type="ORF">QR685DRAFT_530493</name>
</gene>
<organism evidence="1 2">
    <name type="scientific">Neurospora intermedia</name>
    <dbReference type="NCBI Taxonomy" id="5142"/>
    <lineage>
        <taxon>Eukaryota</taxon>
        <taxon>Fungi</taxon>
        <taxon>Dikarya</taxon>
        <taxon>Ascomycota</taxon>
        <taxon>Pezizomycotina</taxon>
        <taxon>Sordariomycetes</taxon>
        <taxon>Sordariomycetidae</taxon>
        <taxon>Sordariales</taxon>
        <taxon>Sordariaceae</taxon>
        <taxon>Neurospora</taxon>
    </lineage>
</organism>
<accession>A0ABR3D6F5</accession>
<dbReference type="EMBL" id="JAVLET010000007">
    <property type="protein sequence ID" value="KAL0468256.1"/>
    <property type="molecule type" value="Genomic_DNA"/>
</dbReference>
<keyword evidence="2" id="KW-1185">Reference proteome</keyword>
<proteinExistence type="predicted"/>
<comment type="caution">
    <text evidence="1">The sequence shown here is derived from an EMBL/GenBank/DDBJ whole genome shotgun (WGS) entry which is preliminary data.</text>
</comment>
<reference evidence="1 2" key="1">
    <citation type="submission" date="2023-09" db="EMBL/GenBank/DDBJ databases">
        <title>Multi-omics analysis of a traditional fermented food reveals byproduct-associated fungal strains for waste-to-food upcycling.</title>
        <authorList>
            <consortium name="Lawrence Berkeley National Laboratory"/>
            <person name="Rekdal V.M."/>
            <person name="Villalobos-Escobedo J.M."/>
            <person name="Rodriguez-Valeron N."/>
            <person name="Garcia M.O."/>
            <person name="Vasquez D.P."/>
            <person name="Damayanti I."/>
            <person name="Sorensen P.M."/>
            <person name="Baidoo E.E."/>
            <person name="De Carvalho A.C."/>
            <person name="Riley R."/>
            <person name="Lipzen A."/>
            <person name="He G."/>
            <person name="Yan M."/>
            <person name="Haridas S."/>
            <person name="Daum C."/>
            <person name="Yoshinaga Y."/>
            <person name="Ng V."/>
            <person name="Grigoriev I.V."/>
            <person name="Munk R."/>
            <person name="Nuraida L."/>
            <person name="Wijaya C.H."/>
            <person name="Morales P.-C."/>
            <person name="Keasling J.D."/>
        </authorList>
    </citation>
    <scope>NUCLEOTIDE SEQUENCE [LARGE SCALE GENOMIC DNA]</scope>
    <source>
        <strain evidence="1 2">FGSC 2613</strain>
    </source>
</reference>
<sequence>MQTTISPRPTGHEHSNMMMIGSEGDQSFPYFYMGCSIFFSVFSSNFNPGTYPRAG</sequence>
<dbReference type="Proteomes" id="UP001451303">
    <property type="component" value="Unassembled WGS sequence"/>
</dbReference>
<name>A0ABR3D6F5_NEUIN</name>
<evidence type="ECO:0000313" key="2">
    <source>
        <dbReference type="Proteomes" id="UP001451303"/>
    </source>
</evidence>